<feature type="compositionally biased region" description="Basic residues" evidence="1">
    <location>
        <begin position="235"/>
        <end position="245"/>
    </location>
</feature>
<feature type="compositionally biased region" description="Basic and acidic residues" evidence="1">
    <location>
        <begin position="213"/>
        <end position="225"/>
    </location>
</feature>
<dbReference type="PANTHER" id="PTHR28096">
    <property type="entry name" value="PROTEIN FAF1"/>
    <property type="match status" value="1"/>
</dbReference>
<feature type="region of interest" description="Disordered" evidence="1">
    <location>
        <begin position="210"/>
        <end position="286"/>
    </location>
</feature>
<dbReference type="OMA" id="FEAQFKP"/>
<feature type="compositionally biased region" description="Basic residues" evidence="1">
    <location>
        <begin position="274"/>
        <end position="286"/>
    </location>
</feature>
<evidence type="ECO:0000313" key="2">
    <source>
        <dbReference type="EMBL" id="CRG88595.1"/>
    </source>
</evidence>
<dbReference type="EMBL" id="CVMT01000005">
    <property type="protein sequence ID" value="CRG88595.1"/>
    <property type="molecule type" value="Genomic_DNA"/>
</dbReference>
<sequence length="286" mass="31711">MPALKKRKLSSATQATKTKDASPNPETTADAADAFRKFFESQFQPLDPDSAQQQASEDESDAFDEDAESDIEFGGFSEQDDESDEEEDRVPEVKVVEHADVKNEDVLLDKQTRKALLSSKVSSLTNSSNKQTTRPKQEEGTNEEADNLKNDLALQRLLKESHLLDSASDLNPTGKNRHKAIDLRLQSLGAKNSIFELPKMPKAHRIGIQAKAAKREETRRREARENGVILEKPTFKKKSGGKRRERGVDAPAVGKFAGGTLRLSKQDVASITGPKKRSKMGKKGRR</sequence>
<dbReference type="Proteomes" id="UP000054383">
    <property type="component" value="Unassembled WGS sequence"/>
</dbReference>
<dbReference type="AlphaFoldDB" id="A0A0U1LZ63"/>
<feature type="compositionally biased region" description="Acidic residues" evidence="1">
    <location>
        <begin position="56"/>
        <end position="71"/>
    </location>
</feature>
<name>A0A0U1LZ63_TALIS</name>
<dbReference type="InterPro" id="IPR053030">
    <property type="entry name" value="Ribosomal_biogenesis_FAF1-like"/>
</dbReference>
<evidence type="ECO:0008006" key="4">
    <source>
        <dbReference type="Google" id="ProtNLM"/>
    </source>
</evidence>
<evidence type="ECO:0000313" key="3">
    <source>
        <dbReference type="Proteomes" id="UP000054383"/>
    </source>
</evidence>
<dbReference type="PANTHER" id="PTHR28096:SF1">
    <property type="entry name" value="PROTEIN FAF1"/>
    <property type="match status" value="1"/>
</dbReference>
<dbReference type="STRING" id="28573.A0A0U1LZ63"/>
<dbReference type="GO" id="GO:0005730">
    <property type="term" value="C:nucleolus"/>
    <property type="evidence" value="ECO:0007669"/>
    <property type="project" value="TreeGrafter"/>
</dbReference>
<gene>
    <name evidence="2" type="ORF">PISL3812_05626</name>
</gene>
<reference evidence="2 3" key="1">
    <citation type="submission" date="2015-04" db="EMBL/GenBank/DDBJ databases">
        <authorList>
            <person name="Syromyatnikov M.Y."/>
            <person name="Popov V.N."/>
        </authorList>
    </citation>
    <scope>NUCLEOTIDE SEQUENCE [LARGE SCALE GENOMIC DNA]</scope>
    <source>
        <strain evidence="2">WF-38-12</strain>
    </source>
</reference>
<proteinExistence type="predicted"/>
<evidence type="ECO:0000256" key="1">
    <source>
        <dbReference type="SAM" id="MobiDB-lite"/>
    </source>
</evidence>
<dbReference type="OrthoDB" id="5556956at2759"/>
<protein>
    <recommendedName>
        <fullName evidence="4">Protein FAF1</fullName>
    </recommendedName>
</protein>
<organism evidence="2 3">
    <name type="scientific">Talaromyces islandicus</name>
    <name type="common">Penicillium islandicum</name>
    <dbReference type="NCBI Taxonomy" id="28573"/>
    <lineage>
        <taxon>Eukaryota</taxon>
        <taxon>Fungi</taxon>
        <taxon>Dikarya</taxon>
        <taxon>Ascomycota</taxon>
        <taxon>Pezizomycotina</taxon>
        <taxon>Eurotiomycetes</taxon>
        <taxon>Eurotiomycetidae</taxon>
        <taxon>Eurotiales</taxon>
        <taxon>Trichocomaceae</taxon>
        <taxon>Talaromyces</taxon>
        <taxon>Talaromyces sect. Islandici</taxon>
    </lineage>
</organism>
<feature type="compositionally biased region" description="Low complexity" evidence="1">
    <location>
        <begin position="116"/>
        <end position="130"/>
    </location>
</feature>
<dbReference type="Pfam" id="PF15375">
    <property type="entry name" value="FSAF1"/>
    <property type="match status" value="1"/>
</dbReference>
<keyword evidence="3" id="KW-1185">Reference proteome</keyword>
<dbReference type="InterPro" id="IPR027973">
    <property type="entry name" value="FSAF1-like"/>
</dbReference>
<feature type="compositionally biased region" description="Basic and acidic residues" evidence="1">
    <location>
        <begin position="90"/>
        <end position="112"/>
    </location>
</feature>
<accession>A0A0U1LZ63</accession>
<feature type="compositionally biased region" description="Acidic residues" evidence="1">
    <location>
        <begin position="78"/>
        <end position="89"/>
    </location>
</feature>
<dbReference type="GO" id="GO:0000462">
    <property type="term" value="P:maturation of SSU-rRNA from tricistronic rRNA transcript (SSU-rRNA, 5.8S rRNA, LSU-rRNA)"/>
    <property type="evidence" value="ECO:0007669"/>
    <property type="project" value="TreeGrafter"/>
</dbReference>
<feature type="region of interest" description="Disordered" evidence="1">
    <location>
        <begin position="1"/>
        <end position="151"/>
    </location>
</feature>